<evidence type="ECO:0000256" key="10">
    <source>
        <dbReference type="ARBA" id="ARBA00022833"/>
    </source>
</evidence>
<dbReference type="RefSeq" id="XP_013391546.1">
    <property type="nucleotide sequence ID" value="XM_013536092.1"/>
</dbReference>
<evidence type="ECO:0000256" key="14">
    <source>
        <dbReference type="ARBA" id="ARBA00078314"/>
    </source>
</evidence>
<dbReference type="GeneID" id="106159714"/>
<evidence type="ECO:0000256" key="8">
    <source>
        <dbReference type="ARBA" id="ARBA00022771"/>
    </source>
</evidence>
<evidence type="ECO:0000259" key="18">
    <source>
        <dbReference type="PROSITE" id="PS51157"/>
    </source>
</evidence>
<dbReference type="SMART" id="SM00396">
    <property type="entry name" value="ZnF_UBR1"/>
    <property type="match status" value="1"/>
</dbReference>
<dbReference type="OMA" id="GAMVYNH"/>
<dbReference type="InterPro" id="IPR003126">
    <property type="entry name" value="Znf_UBR"/>
</dbReference>
<evidence type="ECO:0000256" key="16">
    <source>
        <dbReference type="PROSITE-ProRule" id="PRU00508"/>
    </source>
</evidence>
<dbReference type="STRING" id="7574.A0A1S3I141"/>
<evidence type="ECO:0000256" key="9">
    <source>
        <dbReference type="ARBA" id="ARBA00022786"/>
    </source>
</evidence>
<evidence type="ECO:0000256" key="13">
    <source>
        <dbReference type="ARBA" id="ARBA00071060"/>
    </source>
</evidence>
<reference evidence="20" key="1">
    <citation type="submission" date="2025-08" db="UniProtKB">
        <authorList>
            <consortium name="RefSeq"/>
        </authorList>
    </citation>
    <scope>IDENTIFICATION</scope>
    <source>
        <tissue evidence="20">Gonads</tissue>
    </source>
</reference>
<keyword evidence="6" id="KW-0808">Transferase</keyword>
<dbReference type="FunFam" id="3.30.40.10:FF:000183">
    <property type="entry name" value="putative E3 ubiquitin-protein ligase UBR7"/>
    <property type="match status" value="1"/>
</dbReference>
<accession>A0A1S3I141</accession>
<dbReference type="CDD" id="cd19677">
    <property type="entry name" value="UBR-box_UBR7"/>
    <property type="match status" value="1"/>
</dbReference>
<dbReference type="SUPFAM" id="SSF57903">
    <property type="entry name" value="FYVE/PHD zinc finger"/>
    <property type="match status" value="1"/>
</dbReference>
<evidence type="ECO:0000256" key="4">
    <source>
        <dbReference type="ARBA" id="ARBA00022499"/>
    </source>
</evidence>
<evidence type="ECO:0000256" key="2">
    <source>
        <dbReference type="ARBA" id="ARBA00004906"/>
    </source>
</evidence>
<gene>
    <name evidence="20" type="primary">LOC106159714</name>
</gene>
<evidence type="ECO:0000256" key="3">
    <source>
        <dbReference type="ARBA" id="ARBA00012483"/>
    </source>
</evidence>
<dbReference type="FunCoup" id="A0A1S3I141">
    <property type="interactions" value="2887"/>
</dbReference>
<name>A0A1S3I141_LINAN</name>
<protein>
    <recommendedName>
        <fullName evidence="13">Putative E3 ubiquitin-protein ligase UBR7</fullName>
        <ecNumber evidence="3">2.3.2.27</ecNumber>
    </recommendedName>
    <alternativeName>
        <fullName evidence="14">N-recognin-7</fullName>
    </alternativeName>
    <alternativeName>
        <fullName evidence="15">RING-type E3 ubiquitin transferase UBR7</fullName>
    </alternativeName>
</protein>
<dbReference type="Gene3D" id="3.30.40.10">
    <property type="entry name" value="Zinc/RING finger domain, C3HC4 (zinc finger)"/>
    <property type="match status" value="1"/>
</dbReference>
<comment type="catalytic activity">
    <reaction evidence="1">
        <text>S-ubiquitinyl-[E2 ubiquitin-conjugating enzyme]-L-cysteine + [acceptor protein]-L-lysine = [E2 ubiquitin-conjugating enzyme]-L-cysteine + N(6)-ubiquitinyl-[acceptor protein]-L-lysine.</text>
        <dbReference type="EC" id="2.3.2.27"/>
    </reaction>
</comment>
<dbReference type="PANTHER" id="PTHR13513:SF9">
    <property type="entry name" value="E3 UBIQUITIN-PROTEIN LIGASE UBR7-RELATED"/>
    <property type="match status" value="1"/>
</dbReference>
<evidence type="ECO:0000256" key="7">
    <source>
        <dbReference type="ARBA" id="ARBA00022723"/>
    </source>
</evidence>
<dbReference type="PANTHER" id="PTHR13513">
    <property type="entry name" value="E3 UBIQUITIN-PROTEIN LIGASE UBR7"/>
    <property type="match status" value="1"/>
</dbReference>
<dbReference type="EC" id="2.3.2.27" evidence="3"/>
<dbReference type="OrthoDB" id="10262564at2759"/>
<evidence type="ECO:0000256" key="12">
    <source>
        <dbReference type="ARBA" id="ARBA00055627"/>
    </source>
</evidence>
<feature type="domain" description="UBR-type" evidence="18">
    <location>
        <begin position="43"/>
        <end position="118"/>
    </location>
</feature>
<comment type="function">
    <text evidence="12">E3 ubiquitin-protein ligase which is a component of the N-end rule pathway. Recognizes and binds to proteins bearing specific N-terminal residues that are destabilizing according to the N-end rule, leading to their ubiquitination and subsequent degradation.</text>
</comment>
<dbReference type="GO" id="GO:0005737">
    <property type="term" value="C:cytoplasm"/>
    <property type="evidence" value="ECO:0007669"/>
    <property type="project" value="TreeGrafter"/>
</dbReference>
<evidence type="ECO:0000256" key="11">
    <source>
        <dbReference type="ARBA" id="ARBA00022843"/>
    </source>
</evidence>
<dbReference type="CDD" id="cd15542">
    <property type="entry name" value="PHD_UBR7"/>
    <property type="match status" value="1"/>
</dbReference>
<keyword evidence="19" id="KW-1185">Reference proteome</keyword>
<sequence length="438" mass="49178">MADGNGNCPPNEEDTGVSMVDVLEEEEQLEADANAVLGDSDDKNCTYESGYVPRQAVYACATCTPAVPEGSQPAGICLACSYECHEGHSLWELYTKRNFRCDCGNSRFPDFTCKLFPNKESVNPGNTYNQNFRGVYCTCSRPYPDVEDSVEDEMIQCVICEDWYHGRHLGTSLPQNQDFMEMICDGCMKKCDFLWPYAVHSVEVTQIEKADTSVGVDVETVQAGSTDADTIGTKSEYHKTDATGSGSQTAERKESENQTVEALKPLSQEHTNVEAKIEQKNGQCSANLSESSSPSCKLQELQQRDIPRTASGATYWPNGWRAKLCLCNDCTKLYEEKQVPFLPDEGDTVHAYEERGRGKEPGQSQYDRGLNVLSSMGRIQQVEVLRGYNDMKEELTDYLKKFADNGKVVREEDIREFFTELQKKKRQRVEGPPQFHCK</sequence>
<evidence type="ECO:0000256" key="1">
    <source>
        <dbReference type="ARBA" id="ARBA00000900"/>
    </source>
</evidence>
<organism evidence="19 20">
    <name type="scientific">Lingula anatina</name>
    <name type="common">Brachiopod</name>
    <name type="synonym">Lingula unguis</name>
    <dbReference type="NCBI Taxonomy" id="7574"/>
    <lineage>
        <taxon>Eukaryota</taxon>
        <taxon>Metazoa</taxon>
        <taxon>Spiralia</taxon>
        <taxon>Lophotrochozoa</taxon>
        <taxon>Brachiopoda</taxon>
        <taxon>Linguliformea</taxon>
        <taxon>Lingulata</taxon>
        <taxon>Lingulida</taxon>
        <taxon>Linguloidea</taxon>
        <taxon>Lingulidae</taxon>
        <taxon>Lingula</taxon>
    </lineage>
</organism>
<dbReference type="GO" id="GO:0061630">
    <property type="term" value="F:ubiquitin protein ligase activity"/>
    <property type="evidence" value="ECO:0007669"/>
    <property type="project" value="UniProtKB-EC"/>
</dbReference>
<evidence type="ECO:0000256" key="5">
    <source>
        <dbReference type="ARBA" id="ARBA00022553"/>
    </source>
</evidence>
<feature type="zinc finger region" description="UBR-type" evidence="16">
    <location>
        <begin position="43"/>
        <end position="118"/>
    </location>
</feature>
<dbReference type="InterPro" id="IPR011011">
    <property type="entry name" value="Znf_FYVE_PHD"/>
</dbReference>
<keyword evidence="4" id="KW-1017">Isopeptide bond</keyword>
<dbReference type="Pfam" id="PF02207">
    <property type="entry name" value="zf-UBR"/>
    <property type="match status" value="1"/>
</dbReference>
<evidence type="ECO:0000256" key="17">
    <source>
        <dbReference type="SAM" id="MobiDB-lite"/>
    </source>
</evidence>
<keyword evidence="9" id="KW-0833">Ubl conjugation pathway</keyword>
<dbReference type="InParanoid" id="A0A1S3I141"/>
<dbReference type="KEGG" id="lak:106159714"/>
<dbReference type="GO" id="GO:0008270">
    <property type="term" value="F:zinc ion binding"/>
    <property type="evidence" value="ECO:0007669"/>
    <property type="project" value="UniProtKB-KW"/>
</dbReference>
<dbReference type="AlphaFoldDB" id="A0A1S3I141"/>
<keyword evidence="8" id="KW-0863">Zinc-finger</keyword>
<dbReference type="InterPro" id="IPR047506">
    <property type="entry name" value="UBR7-like_UBR-box"/>
</dbReference>
<dbReference type="PROSITE" id="PS51157">
    <property type="entry name" value="ZF_UBR"/>
    <property type="match status" value="1"/>
</dbReference>
<proteinExistence type="predicted"/>
<evidence type="ECO:0000313" key="19">
    <source>
        <dbReference type="Proteomes" id="UP000085678"/>
    </source>
</evidence>
<keyword evidence="11" id="KW-0832">Ubl conjugation</keyword>
<keyword evidence="7" id="KW-0479">Metal-binding</keyword>
<dbReference type="InterPro" id="IPR013083">
    <property type="entry name" value="Znf_RING/FYVE/PHD"/>
</dbReference>
<evidence type="ECO:0000256" key="15">
    <source>
        <dbReference type="ARBA" id="ARBA00083573"/>
    </source>
</evidence>
<comment type="pathway">
    <text evidence="2">Protein modification; protein ubiquitination.</text>
</comment>
<dbReference type="InterPro" id="IPR040204">
    <property type="entry name" value="UBR7"/>
</dbReference>
<evidence type="ECO:0000313" key="20">
    <source>
        <dbReference type="RefSeq" id="XP_013391546.1"/>
    </source>
</evidence>
<keyword evidence="5" id="KW-0597">Phosphoprotein</keyword>
<keyword evidence="10" id="KW-0862">Zinc</keyword>
<feature type="region of interest" description="Disordered" evidence="17">
    <location>
        <begin position="229"/>
        <end position="258"/>
    </location>
</feature>
<evidence type="ECO:0000256" key="6">
    <source>
        <dbReference type="ARBA" id="ARBA00022679"/>
    </source>
</evidence>
<dbReference type="Proteomes" id="UP000085678">
    <property type="component" value="Unplaced"/>
</dbReference>